<reference evidence="2" key="1">
    <citation type="submission" date="2020-04" db="EMBL/GenBank/DDBJ databases">
        <authorList>
            <person name="Alioto T."/>
            <person name="Alioto T."/>
            <person name="Gomez Garrido J."/>
        </authorList>
    </citation>
    <scope>NUCLEOTIDE SEQUENCE</scope>
    <source>
        <strain evidence="2">A484AB</strain>
    </source>
</reference>
<dbReference type="AlphaFoldDB" id="A0A6S7GE70"/>
<evidence type="ECO:0000256" key="1">
    <source>
        <dbReference type="SAM" id="MobiDB-lite"/>
    </source>
</evidence>
<evidence type="ECO:0000313" key="3">
    <source>
        <dbReference type="Proteomes" id="UP001152795"/>
    </source>
</evidence>
<feature type="compositionally biased region" description="Polar residues" evidence="1">
    <location>
        <begin position="8"/>
        <end position="20"/>
    </location>
</feature>
<keyword evidence="3" id="KW-1185">Reference proteome</keyword>
<accession>A0A6S7GE70</accession>
<dbReference type="Proteomes" id="UP001152795">
    <property type="component" value="Unassembled WGS sequence"/>
</dbReference>
<dbReference type="EMBL" id="CACRXK020001209">
    <property type="protein sequence ID" value="CAB3987649.1"/>
    <property type="molecule type" value="Genomic_DNA"/>
</dbReference>
<evidence type="ECO:0000313" key="2">
    <source>
        <dbReference type="EMBL" id="CAB3987649.1"/>
    </source>
</evidence>
<proteinExistence type="predicted"/>
<organism evidence="2 3">
    <name type="scientific">Paramuricea clavata</name>
    <name type="common">Red gorgonian</name>
    <name type="synonym">Violescent sea-whip</name>
    <dbReference type="NCBI Taxonomy" id="317549"/>
    <lineage>
        <taxon>Eukaryota</taxon>
        <taxon>Metazoa</taxon>
        <taxon>Cnidaria</taxon>
        <taxon>Anthozoa</taxon>
        <taxon>Octocorallia</taxon>
        <taxon>Malacalcyonacea</taxon>
        <taxon>Plexauridae</taxon>
        <taxon>Paramuricea</taxon>
    </lineage>
</organism>
<dbReference type="PANTHER" id="PTHR33332">
    <property type="entry name" value="REVERSE TRANSCRIPTASE DOMAIN-CONTAINING PROTEIN"/>
    <property type="match status" value="1"/>
</dbReference>
<dbReference type="PROSITE" id="PS50878">
    <property type="entry name" value="RT_POL"/>
    <property type="match status" value="1"/>
</dbReference>
<dbReference type="InterPro" id="IPR000477">
    <property type="entry name" value="RT_dom"/>
</dbReference>
<protein>
    <submittedName>
        <fullName evidence="2">Uncharacterized protein</fullName>
    </submittedName>
</protein>
<name>A0A6S7GE70_PARCT</name>
<dbReference type="OrthoDB" id="4842715at2759"/>
<feature type="region of interest" description="Disordered" evidence="1">
    <location>
        <begin position="1"/>
        <end position="27"/>
    </location>
</feature>
<comment type="caution">
    <text evidence="2">The sequence shown here is derived from an EMBL/GenBank/DDBJ whole genome shotgun (WGS) entry which is preliminary data.</text>
</comment>
<gene>
    <name evidence="2" type="ORF">PACLA_8A063399</name>
</gene>
<dbReference type="Pfam" id="PF00078">
    <property type="entry name" value="RVT_1"/>
    <property type="match status" value="1"/>
</dbReference>
<sequence>MNKKNPNQHRVISDMSNASRVQHRHQRTHPFSNFSNALTEKDTTDAAQFPPIDINYNDLSFDLAHFMEDTETYMLLLSQVTDARLCEGETHTIKKLAVTQKKSSPLIPTFYNCKFGSISVSEKSLNRNSFTESPERHSPQYGSPGGYASCAYRPKCYLFDTIDYAILLETLEKDLGATGNALKWLTSYLSERKQTILIKENESEVFNPQSGVPQGSCLGPVLLILYVVGLFKVIDKHLPNAHTYADDTQIYYSFRPDTSLLQDAAIKSIANCVADIRA</sequence>